<keyword evidence="2" id="KW-1185">Reference proteome</keyword>
<name>A0ABX8D9C1_9CELL</name>
<accession>A0ABX8D9C1</accession>
<dbReference type="Proteomes" id="UP000677804">
    <property type="component" value="Chromosome"/>
</dbReference>
<sequence length="317" mass="33234">MTATTEYDRFGPWIDEVTTPDDVPRLYRDHPLDLDAARLVLKVPRNIARRDATADMDLYDHLLVVDATTLTVLSRRAAERARRGVPAVPAGYDVRTVPLTRVVVVQESVDLLDGRLTVRTDDGAALTVRFNGSARTQVTRLVDVLRAGAVVGAPTAVGRALDAAGRAAAPCPLDPGPEDLALVADVTAAVRANPGLVPWACHGRRRLTVRPTGALGLVRLAAHVLSPATVEGAVVAGDGSAVEVLGRSTWVTRGQTPQHSASRLVLPLSRLDTVALTPHPLYADATQVELTLGAAVATIVVPAGSAIESVVAAARAG</sequence>
<dbReference type="RefSeq" id="WP_207341763.1">
    <property type="nucleotide sequence ID" value="NZ_CP074405.1"/>
</dbReference>
<proteinExistence type="predicted"/>
<organism evidence="1 2">
    <name type="scientific">Cellulomonas wangleii</name>
    <dbReference type="NCBI Taxonomy" id="2816956"/>
    <lineage>
        <taxon>Bacteria</taxon>
        <taxon>Bacillati</taxon>
        <taxon>Actinomycetota</taxon>
        <taxon>Actinomycetes</taxon>
        <taxon>Micrococcales</taxon>
        <taxon>Cellulomonadaceae</taxon>
        <taxon>Cellulomonas</taxon>
    </lineage>
</organism>
<protein>
    <submittedName>
        <fullName evidence="1">Uncharacterized protein</fullName>
    </submittedName>
</protein>
<evidence type="ECO:0000313" key="1">
    <source>
        <dbReference type="EMBL" id="QVI62657.1"/>
    </source>
</evidence>
<reference evidence="1 2" key="1">
    <citation type="submission" date="2021-05" db="EMBL/GenBank/DDBJ databases">
        <title>Novel species in genus Cellulomonas.</title>
        <authorList>
            <person name="Zhang G."/>
        </authorList>
    </citation>
    <scope>NUCLEOTIDE SEQUENCE [LARGE SCALE GENOMIC DNA]</scope>
    <source>
        <strain evidence="2">zg-ZUI222</strain>
    </source>
</reference>
<dbReference type="EMBL" id="CP074405">
    <property type="protein sequence ID" value="QVI62657.1"/>
    <property type="molecule type" value="Genomic_DNA"/>
</dbReference>
<gene>
    <name evidence="1" type="ORF">KG103_01555</name>
</gene>
<evidence type="ECO:0000313" key="2">
    <source>
        <dbReference type="Proteomes" id="UP000677804"/>
    </source>
</evidence>